<proteinExistence type="predicted"/>
<keyword evidence="2" id="KW-1185">Reference proteome</keyword>
<name>A0ABN1R2D5_9ACTN</name>
<dbReference type="RefSeq" id="WP_343974944.1">
    <property type="nucleotide sequence ID" value="NZ_BAAAHK010000013.1"/>
</dbReference>
<accession>A0ABN1R2D5</accession>
<gene>
    <name evidence="1" type="ORF">GCM10009554_50650</name>
</gene>
<sequence length="117" mass="12343">MIVIATDEPLRHLLESGALITSTWPRAHEDVFLLLKVLHFAFPSLSEAIGTGLVALLAANLQTSEVTLSTGAATVLAVAQDQSGERVADPKGNAHMVTQLDIFNVAAEGRAVSKVAR</sequence>
<comment type="caution">
    <text evidence="1">The sequence shown here is derived from an EMBL/GenBank/DDBJ whole genome shotgun (WGS) entry which is preliminary data.</text>
</comment>
<evidence type="ECO:0000313" key="1">
    <source>
        <dbReference type="EMBL" id="GAA0950559.1"/>
    </source>
</evidence>
<evidence type="ECO:0000313" key="2">
    <source>
        <dbReference type="Proteomes" id="UP001500542"/>
    </source>
</evidence>
<protein>
    <submittedName>
        <fullName evidence="1">Uncharacterized protein</fullName>
    </submittedName>
</protein>
<organism evidence="1 2">
    <name type="scientific">Kribbella koreensis</name>
    <dbReference type="NCBI Taxonomy" id="57909"/>
    <lineage>
        <taxon>Bacteria</taxon>
        <taxon>Bacillati</taxon>
        <taxon>Actinomycetota</taxon>
        <taxon>Actinomycetes</taxon>
        <taxon>Propionibacteriales</taxon>
        <taxon>Kribbellaceae</taxon>
        <taxon>Kribbella</taxon>
    </lineage>
</organism>
<reference evidence="1 2" key="1">
    <citation type="journal article" date="2019" name="Int. J. Syst. Evol. Microbiol.">
        <title>The Global Catalogue of Microorganisms (GCM) 10K type strain sequencing project: providing services to taxonomists for standard genome sequencing and annotation.</title>
        <authorList>
            <consortium name="The Broad Institute Genomics Platform"/>
            <consortium name="The Broad Institute Genome Sequencing Center for Infectious Disease"/>
            <person name="Wu L."/>
            <person name="Ma J."/>
        </authorList>
    </citation>
    <scope>NUCLEOTIDE SEQUENCE [LARGE SCALE GENOMIC DNA]</scope>
    <source>
        <strain evidence="1 2">JCM 10977</strain>
    </source>
</reference>
<dbReference type="EMBL" id="BAAAHK010000013">
    <property type="protein sequence ID" value="GAA0950559.1"/>
    <property type="molecule type" value="Genomic_DNA"/>
</dbReference>
<dbReference type="Proteomes" id="UP001500542">
    <property type="component" value="Unassembled WGS sequence"/>
</dbReference>